<gene>
    <name evidence="1" type="ORF">NOCA240023</name>
</gene>
<dbReference type="AlphaFoldDB" id="A0A2P2C5K3"/>
<dbReference type="EMBL" id="CZKA01000034">
    <property type="protein sequence ID" value="CUR57269.1"/>
    <property type="molecule type" value="Genomic_DNA"/>
</dbReference>
<sequence>MQPAERERVEHLLAEMGRLNDQLSVVHRATVRELALTRHQLSTQQNIVDLIAVDHSPQAAIALAQYLLDHGQLDQEQRDLAERVQRSGDELAALSAELIERVRRH</sequence>
<name>A0A2P2C5K3_9ZZZZ</name>
<accession>A0A2P2C5K3</accession>
<protein>
    <submittedName>
        <fullName evidence="1">Uncharacterized protein</fullName>
    </submittedName>
</protein>
<evidence type="ECO:0000313" key="1">
    <source>
        <dbReference type="EMBL" id="CUR57269.1"/>
    </source>
</evidence>
<organism evidence="1">
    <name type="scientific">metagenome</name>
    <dbReference type="NCBI Taxonomy" id="256318"/>
    <lineage>
        <taxon>unclassified sequences</taxon>
        <taxon>metagenomes</taxon>
    </lineage>
</organism>
<reference evidence="1" key="1">
    <citation type="submission" date="2015-08" db="EMBL/GenBank/DDBJ databases">
        <authorList>
            <person name="Babu N.S."/>
            <person name="Beckwith C.J."/>
            <person name="Beseler K.G."/>
            <person name="Brison A."/>
            <person name="Carone J.V."/>
            <person name="Caskin T.P."/>
            <person name="Diamond M."/>
            <person name="Durham M.E."/>
            <person name="Foxe J.M."/>
            <person name="Go M."/>
            <person name="Henderson B.A."/>
            <person name="Jones I.B."/>
            <person name="McGettigan J.A."/>
            <person name="Micheletti S.J."/>
            <person name="Nasrallah M.E."/>
            <person name="Ortiz D."/>
            <person name="Piller C.R."/>
            <person name="Privatt S.R."/>
            <person name="Schneider S.L."/>
            <person name="Sharp S."/>
            <person name="Smith T.C."/>
            <person name="Stanton J.D."/>
            <person name="Ullery H.E."/>
            <person name="Wilson R.J."/>
            <person name="Serrano M.G."/>
            <person name="Buck G."/>
            <person name="Lee V."/>
            <person name="Wang Y."/>
            <person name="Carvalho R."/>
            <person name="Voegtly L."/>
            <person name="Shi R."/>
            <person name="Duckworth R."/>
            <person name="Johnson A."/>
            <person name="Loviza R."/>
            <person name="Walstead R."/>
            <person name="Shah Z."/>
            <person name="Kiflezghi M."/>
            <person name="Wade K."/>
            <person name="Ball S.L."/>
            <person name="Bradley K.W."/>
            <person name="Asai D.J."/>
            <person name="Bowman C.A."/>
            <person name="Russell D.A."/>
            <person name="Pope W.H."/>
            <person name="Jacobs-Sera D."/>
            <person name="Hendrix R.W."/>
            <person name="Hatfull G.F."/>
        </authorList>
    </citation>
    <scope>NUCLEOTIDE SEQUENCE</scope>
</reference>
<proteinExistence type="predicted"/>